<comment type="caution">
    <text evidence="1">The sequence shown here is derived from an EMBL/GenBank/DDBJ whole genome shotgun (WGS) entry which is preliminary data.</text>
</comment>
<evidence type="ECO:0000313" key="1">
    <source>
        <dbReference type="EMBL" id="GAA1524260.1"/>
    </source>
</evidence>
<keyword evidence="2" id="KW-1185">Reference proteome</keyword>
<dbReference type="RefSeq" id="WP_245395938.1">
    <property type="nucleotide sequence ID" value="NZ_BAAALX010000017.1"/>
</dbReference>
<proteinExistence type="predicted"/>
<sequence length="50" mass="5510">MSQSAPDAAFRPKVWVLPHSGTNGYITSWGEMQSGTQPFTRGDHPLRPLV</sequence>
<accession>A0ABN2ASK9</accession>
<gene>
    <name evidence="1" type="ORF">GCM10009690_29600</name>
</gene>
<dbReference type="EMBL" id="BAAALX010000017">
    <property type="protein sequence ID" value="GAA1524260.1"/>
    <property type="molecule type" value="Genomic_DNA"/>
</dbReference>
<dbReference type="Proteomes" id="UP001500177">
    <property type="component" value="Unassembled WGS sequence"/>
</dbReference>
<organism evidence="1 2">
    <name type="scientific">Brevibacterium permense</name>
    <dbReference type="NCBI Taxonomy" id="234834"/>
    <lineage>
        <taxon>Bacteria</taxon>
        <taxon>Bacillati</taxon>
        <taxon>Actinomycetota</taxon>
        <taxon>Actinomycetes</taxon>
        <taxon>Micrococcales</taxon>
        <taxon>Brevibacteriaceae</taxon>
        <taxon>Brevibacterium</taxon>
    </lineage>
</organism>
<evidence type="ECO:0000313" key="2">
    <source>
        <dbReference type="Proteomes" id="UP001500177"/>
    </source>
</evidence>
<reference evidence="1 2" key="1">
    <citation type="journal article" date="2019" name="Int. J. Syst. Evol. Microbiol.">
        <title>The Global Catalogue of Microorganisms (GCM) 10K type strain sequencing project: providing services to taxonomists for standard genome sequencing and annotation.</title>
        <authorList>
            <consortium name="The Broad Institute Genomics Platform"/>
            <consortium name="The Broad Institute Genome Sequencing Center for Infectious Disease"/>
            <person name="Wu L."/>
            <person name="Ma J."/>
        </authorList>
    </citation>
    <scope>NUCLEOTIDE SEQUENCE [LARGE SCALE GENOMIC DNA]</scope>
    <source>
        <strain evidence="1 2">JCM 13318</strain>
    </source>
</reference>
<protein>
    <submittedName>
        <fullName evidence="1">Uncharacterized protein</fullName>
    </submittedName>
</protein>
<name>A0ABN2ASK9_9MICO</name>